<reference evidence="7" key="1">
    <citation type="submission" date="2020-08" db="EMBL/GenBank/DDBJ databases">
        <title>Multicomponent nature underlies the extraordinary mechanical properties of spider dragline silk.</title>
        <authorList>
            <person name="Kono N."/>
            <person name="Nakamura H."/>
            <person name="Mori M."/>
            <person name="Yoshida Y."/>
            <person name="Ohtoshi R."/>
            <person name="Malay A.D."/>
            <person name="Moran D.A.P."/>
            <person name="Tomita M."/>
            <person name="Numata K."/>
            <person name="Arakawa K."/>
        </authorList>
    </citation>
    <scope>NUCLEOTIDE SEQUENCE</scope>
</reference>
<accession>A0A8X7C0G5</accession>
<evidence type="ECO:0000256" key="3">
    <source>
        <dbReference type="ARBA" id="ARBA00023163"/>
    </source>
</evidence>
<comment type="caution">
    <text evidence="7">The sequence shown here is derived from an EMBL/GenBank/DDBJ whole genome shotgun (WGS) entry which is preliminary data.</text>
</comment>
<dbReference type="EMBL" id="BMAV01008456">
    <property type="protein sequence ID" value="GFY52096.1"/>
    <property type="molecule type" value="Genomic_DNA"/>
</dbReference>
<feature type="non-terminal residue" evidence="7">
    <location>
        <position position="1"/>
    </location>
</feature>
<proteinExistence type="predicted"/>
<dbReference type="InterPro" id="IPR051066">
    <property type="entry name" value="Trans_reg/Corepressor"/>
</dbReference>
<dbReference type="GO" id="GO:0000118">
    <property type="term" value="C:histone deacetylase complex"/>
    <property type="evidence" value="ECO:0007669"/>
    <property type="project" value="TreeGrafter"/>
</dbReference>
<dbReference type="GO" id="GO:0005667">
    <property type="term" value="C:transcription regulator complex"/>
    <property type="evidence" value="ECO:0007669"/>
    <property type="project" value="TreeGrafter"/>
</dbReference>
<gene>
    <name evidence="7" type="primary">rcor2</name>
    <name evidence="7" type="ORF">TNIN_255591</name>
</gene>
<feature type="non-terminal residue" evidence="7">
    <location>
        <position position="114"/>
    </location>
</feature>
<keyword evidence="8" id="KW-1185">Reference proteome</keyword>
<evidence type="ECO:0000313" key="7">
    <source>
        <dbReference type="EMBL" id="GFY52096.1"/>
    </source>
</evidence>
<dbReference type="PANTHER" id="PTHR16089:SF28">
    <property type="entry name" value="REST COREPRESSOR"/>
    <property type="match status" value="1"/>
</dbReference>
<dbReference type="InterPro" id="IPR009057">
    <property type="entry name" value="Homeodomain-like_sf"/>
</dbReference>
<dbReference type="AlphaFoldDB" id="A0A8X7C0G5"/>
<evidence type="ECO:0000313" key="8">
    <source>
        <dbReference type="Proteomes" id="UP000886998"/>
    </source>
</evidence>
<dbReference type="InterPro" id="IPR017884">
    <property type="entry name" value="SANT_dom"/>
</dbReference>
<evidence type="ECO:0000259" key="5">
    <source>
        <dbReference type="PROSITE" id="PS51156"/>
    </source>
</evidence>
<evidence type="ECO:0000256" key="1">
    <source>
        <dbReference type="ARBA" id="ARBA00004123"/>
    </source>
</evidence>
<keyword evidence="2" id="KW-0805">Transcription regulation</keyword>
<evidence type="ECO:0000259" key="6">
    <source>
        <dbReference type="PROSITE" id="PS51293"/>
    </source>
</evidence>
<feature type="domain" description="ELM2" evidence="5">
    <location>
        <begin position="1"/>
        <end position="83"/>
    </location>
</feature>
<keyword evidence="3" id="KW-0804">Transcription</keyword>
<dbReference type="InterPro" id="IPR000949">
    <property type="entry name" value="ELM2_dom"/>
</dbReference>
<dbReference type="Pfam" id="PF01448">
    <property type="entry name" value="ELM2"/>
    <property type="match status" value="1"/>
</dbReference>
<dbReference type="PROSITE" id="PS51156">
    <property type="entry name" value="ELM2"/>
    <property type="match status" value="1"/>
</dbReference>
<dbReference type="Proteomes" id="UP000886998">
    <property type="component" value="Unassembled WGS sequence"/>
</dbReference>
<evidence type="ECO:0000256" key="2">
    <source>
        <dbReference type="ARBA" id="ARBA00023015"/>
    </source>
</evidence>
<dbReference type="SUPFAM" id="SSF46689">
    <property type="entry name" value="Homeodomain-like"/>
    <property type="match status" value="1"/>
</dbReference>
<dbReference type="GO" id="GO:0006357">
    <property type="term" value="P:regulation of transcription by RNA polymerase II"/>
    <property type="evidence" value="ECO:0007669"/>
    <property type="project" value="TreeGrafter"/>
</dbReference>
<dbReference type="OrthoDB" id="10064338at2759"/>
<organism evidence="7 8">
    <name type="scientific">Trichonephila inaurata madagascariensis</name>
    <dbReference type="NCBI Taxonomy" id="2747483"/>
    <lineage>
        <taxon>Eukaryota</taxon>
        <taxon>Metazoa</taxon>
        <taxon>Ecdysozoa</taxon>
        <taxon>Arthropoda</taxon>
        <taxon>Chelicerata</taxon>
        <taxon>Arachnida</taxon>
        <taxon>Araneae</taxon>
        <taxon>Araneomorphae</taxon>
        <taxon>Entelegynae</taxon>
        <taxon>Araneoidea</taxon>
        <taxon>Nephilidae</taxon>
        <taxon>Trichonephila</taxon>
        <taxon>Trichonephila inaurata</taxon>
    </lineage>
</organism>
<protein>
    <submittedName>
        <fullName evidence="7">REST corepressor 2</fullName>
    </submittedName>
</protein>
<keyword evidence="4" id="KW-0539">Nucleus</keyword>
<sequence length="114" mass="13504">VKVGSKYQAVIPNLIPEGLRPKEEKEDEGLIWSPCCSIDDERLVEYVKETKEKFKYSQEQSLGILFANEYNLEKARKDVLKYEPRPVQWSREDKERFEEGFNLHGKNFDMICKM</sequence>
<name>A0A8X7C0G5_9ARAC</name>
<evidence type="ECO:0000256" key="4">
    <source>
        <dbReference type="ARBA" id="ARBA00023242"/>
    </source>
</evidence>
<dbReference type="Gene3D" id="4.10.1240.50">
    <property type="match status" value="1"/>
</dbReference>
<dbReference type="PANTHER" id="PTHR16089">
    <property type="entry name" value="REST COREPRESSOR COREST PROTEIN-RELATED"/>
    <property type="match status" value="1"/>
</dbReference>
<dbReference type="PROSITE" id="PS51293">
    <property type="entry name" value="SANT"/>
    <property type="match status" value="1"/>
</dbReference>
<comment type="subcellular location">
    <subcellularLocation>
        <location evidence="1">Nucleus</location>
    </subcellularLocation>
</comment>
<feature type="domain" description="SANT" evidence="6">
    <location>
        <begin position="84"/>
        <end position="114"/>
    </location>
</feature>
<dbReference type="SMART" id="SM01189">
    <property type="entry name" value="ELM2"/>
    <property type="match status" value="1"/>
</dbReference>
<dbReference type="GO" id="GO:0003714">
    <property type="term" value="F:transcription corepressor activity"/>
    <property type="evidence" value="ECO:0007669"/>
    <property type="project" value="TreeGrafter"/>
</dbReference>